<evidence type="ECO:0000256" key="4">
    <source>
        <dbReference type="ARBA" id="ARBA00022980"/>
    </source>
</evidence>
<keyword evidence="11" id="KW-1185">Reference proteome</keyword>
<dbReference type="OrthoDB" id="414075at2759"/>
<evidence type="ECO:0000256" key="6">
    <source>
        <dbReference type="ARBA" id="ARBA00023274"/>
    </source>
</evidence>
<dbReference type="InterPro" id="IPR033650">
    <property type="entry name" value="Ribosomal_mL46_NUDIX"/>
</dbReference>
<evidence type="ECO:0000256" key="2">
    <source>
        <dbReference type="ARBA" id="ARBA00009070"/>
    </source>
</evidence>
<evidence type="ECO:0000256" key="5">
    <source>
        <dbReference type="ARBA" id="ARBA00023128"/>
    </source>
</evidence>
<dbReference type="Pfam" id="PF11788">
    <property type="entry name" value="MRP-L46"/>
    <property type="match status" value="1"/>
</dbReference>
<comment type="subcellular location">
    <subcellularLocation>
        <location evidence="1">Mitochondrion</location>
    </subcellularLocation>
</comment>
<keyword evidence="6" id="KW-0687">Ribonucleoprotein</keyword>
<dbReference type="EMBL" id="NAJL01000013">
    <property type="protein sequence ID" value="TKA29731.1"/>
    <property type="molecule type" value="Genomic_DNA"/>
</dbReference>
<dbReference type="AlphaFoldDB" id="A0A4U0U3T2"/>
<gene>
    <name evidence="10" type="ORF">B0A50_03094</name>
</gene>
<dbReference type="Proteomes" id="UP000308549">
    <property type="component" value="Unassembled WGS sequence"/>
</dbReference>
<comment type="similarity">
    <text evidence="2">Belongs to the mitochondrion-specific ribosomal protein mL46 family.</text>
</comment>
<feature type="region of interest" description="Disordered" evidence="8">
    <location>
        <begin position="186"/>
        <end position="208"/>
    </location>
</feature>
<dbReference type="Gene3D" id="3.90.79.10">
    <property type="entry name" value="Nucleoside Triphosphate Pyrophosphohydrolase"/>
    <property type="match status" value="1"/>
</dbReference>
<organism evidence="10 11">
    <name type="scientific">Salinomyces thailandicus</name>
    <dbReference type="NCBI Taxonomy" id="706561"/>
    <lineage>
        <taxon>Eukaryota</taxon>
        <taxon>Fungi</taxon>
        <taxon>Dikarya</taxon>
        <taxon>Ascomycota</taxon>
        <taxon>Pezizomycotina</taxon>
        <taxon>Dothideomycetes</taxon>
        <taxon>Dothideomycetidae</taxon>
        <taxon>Mycosphaerellales</taxon>
        <taxon>Teratosphaeriaceae</taxon>
        <taxon>Salinomyces</taxon>
    </lineage>
</organism>
<keyword evidence="5" id="KW-0496">Mitochondrion</keyword>
<dbReference type="InterPro" id="IPR040008">
    <property type="entry name" value="Ribosomal_mL46"/>
</dbReference>
<name>A0A4U0U3T2_9PEZI</name>
<evidence type="ECO:0000256" key="7">
    <source>
        <dbReference type="ARBA" id="ARBA00035190"/>
    </source>
</evidence>
<dbReference type="GO" id="GO:0005762">
    <property type="term" value="C:mitochondrial large ribosomal subunit"/>
    <property type="evidence" value="ECO:0007669"/>
    <property type="project" value="TreeGrafter"/>
</dbReference>
<feature type="region of interest" description="Disordered" evidence="8">
    <location>
        <begin position="44"/>
        <end position="67"/>
    </location>
</feature>
<evidence type="ECO:0000256" key="8">
    <source>
        <dbReference type="SAM" id="MobiDB-lite"/>
    </source>
</evidence>
<evidence type="ECO:0000313" key="10">
    <source>
        <dbReference type="EMBL" id="TKA29731.1"/>
    </source>
</evidence>
<reference evidence="10 11" key="1">
    <citation type="submission" date="2017-03" db="EMBL/GenBank/DDBJ databases">
        <title>Genomes of endolithic fungi from Antarctica.</title>
        <authorList>
            <person name="Coleine C."/>
            <person name="Masonjones S."/>
            <person name="Stajich J.E."/>
        </authorList>
    </citation>
    <scope>NUCLEOTIDE SEQUENCE [LARGE SCALE GENOMIC DNA]</scope>
    <source>
        <strain evidence="10 11">CCFEE 6315</strain>
    </source>
</reference>
<sequence>MNAGQKSARRIATSNGTLSRDTICTTCLYRLSYQSRRSAATAAAVSSSEPSAQSQETTATKPPATSTAPAKAYKLLASTVLSRPPLLTRELTSFEKAYYLYQKRLNERLAMPFSRYFYYKKGTPGDDEWKRKIRNRKAPARDVGAYAAYSKEGWNDEVLVGDQTAEPQNVVEALIRDAEGKPVVEEKTVDGAEKSEEAVAGDPQATEGAMRELQKVEVEKPLPRRTPADEANDQRSLSRKLDRVLYLLVKNKEGRWRFPEDRVYGKENLHEASERILIQSAGINMNTLIIANHPIGYHAYTYQKPALTKLIANRLVPTSSKSRAGEEGTMREEFGEKVFFMKARIMAGQADLSKNEFDDQEFRWLAKEEVEQVVSKPYWSSIRNMLTER</sequence>
<feature type="compositionally biased region" description="Basic and acidic residues" evidence="8">
    <location>
        <begin position="186"/>
        <end position="197"/>
    </location>
</feature>
<evidence type="ECO:0000313" key="11">
    <source>
        <dbReference type="Proteomes" id="UP000308549"/>
    </source>
</evidence>
<keyword evidence="3" id="KW-0809">Transit peptide</keyword>
<comment type="caution">
    <text evidence="10">The sequence shown here is derived from an EMBL/GenBank/DDBJ whole genome shotgun (WGS) entry which is preliminary data.</text>
</comment>
<evidence type="ECO:0000256" key="1">
    <source>
        <dbReference type="ARBA" id="ARBA00004173"/>
    </source>
</evidence>
<accession>A0A4U0U3T2</accession>
<dbReference type="InterPro" id="IPR021757">
    <property type="entry name" value="Ribosomal_mL46_N"/>
</dbReference>
<evidence type="ECO:0000256" key="3">
    <source>
        <dbReference type="ARBA" id="ARBA00022946"/>
    </source>
</evidence>
<proteinExistence type="inferred from homology"/>
<evidence type="ECO:0000259" key="9">
    <source>
        <dbReference type="Pfam" id="PF11788"/>
    </source>
</evidence>
<protein>
    <recommendedName>
        <fullName evidence="7">Large ribosomal subunit protein mL46</fullName>
    </recommendedName>
</protein>
<dbReference type="PANTHER" id="PTHR13124:SF12">
    <property type="entry name" value="LARGE RIBOSOMAL SUBUNIT PROTEIN ML46"/>
    <property type="match status" value="1"/>
</dbReference>
<keyword evidence="4" id="KW-0689">Ribosomal protein</keyword>
<dbReference type="CDD" id="cd04661">
    <property type="entry name" value="NUDIX_MRP_L46"/>
    <property type="match status" value="1"/>
</dbReference>
<dbReference type="GO" id="GO:0003735">
    <property type="term" value="F:structural constituent of ribosome"/>
    <property type="evidence" value="ECO:0007669"/>
    <property type="project" value="InterPro"/>
</dbReference>
<feature type="domain" description="Large ribosomal subunit protein mL46 N-terminal" evidence="9">
    <location>
        <begin position="73"/>
        <end position="229"/>
    </location>
</feature>
<dbReference type="PANTHER" id="PTHR13124">
    <property type="entry name" value="39S RIBOSOMAL PROTEIN L46, MITOCHONDRIAL PRECURSOR-RELATED"/>
    <property type="match status" value="1"/>
</dbReference>